<evidence type="ECO:0000256" key="2">
    <source>
        <dbReference type="ARBA" id="ARBA00022723"/>
    </source>
</evidence>
<dbReference type="PANTHER" id="PTHR11804:SF28">
    <property type="entry name" value="OLIGOENDOPEPTIDASE F"/>
    <property type="match status" value="1"/>
</dbReference>
<sequence>MSQTTVKFADIKVTTPTIESIQQAYQDINQALDKAQTKEEINHALQQWNSLRQEIDSWKALVSLNFSQDTRNEDYKQAQEYSDEIQPKLTALEIEMKRKLLGSDKRKELSEILGSHAFNLWEADVTAFEPVIEADLVQESKLVNQYVELLASAEIEFNNETTNLSGIRKYTQDRDRNTRYQAEKARWSFFSQKKTKLDQIYDELVTLRHQMAQKLGYENYIGLGYKKMQRIDYNQADVARYRDEVVKEVVPLAEKIIAEKQRKLNLEQVQFWDEAVFDLQGNPVPQGDETWMLQQAQKMFDGMHPELSEFFRMMVEGNFLDLDTRAGKAGGGFCTSFPTYNVPYIFANFNGTKGDVEVFTHEMGHAFQCWQSRNLPVFDYLWPTLESCEIHSMSLEFLTWSQMEQFFTTDSDRFRQIHLAESILFLPYGCAVDHFQHLVYANPTATPAERNQMWQQMEARYLPWRDYGDLEHPSQGGLWQEKQHIYCYPFYYIDYTLASCCAMQFWVKASSDKDSTLDDYIALCRRGGQAPFQELVKSANLVSPFQPGCLAGVVSKAQEFLQL</sequence>
<dbReference type="GO" id="GO:0006508">
    <property type="term" value="P:proteolysis"/>
    <property type="evidence" value="ECO:0007669"/>
    <property type="project" value="UniProtKB-KW"/>
</dbReference>
<feature type="domain" description="Peptidase M3A/M3B catalytic" evidence="8">
    <location>
        <begin position="170"/>
        <end position="544"/>
    </location>
</feature>
<dbReference type="AlphaFoldDB" id="A0A563W1J7"/>
<name>A0A563W1J7_9CYAN</name>
<keyword evidence="1 6" id="KW-0645">Protease</keyword>
<keyword evidence="2 6" id="KW-0479">Metal-binding</keyword>
<dbReference type="InterPro" id="IPR001567">
    <property type="entry name" value="Pept_M3A_M3B_dom"/>
</dbReference>
<dbReference type="EMBL" id="CAACVJ010000588">
    <property type="protein sequence ID" value="VEP17568.1"/>
    <property type="molecule type" value="Genomic_DNA"/>
</dbReference>
<evidence type="ECO:0000256" key="5">
    <source>
        <dbReference type="ARBA" id="ARBA00023049"/>
    </source>
</evidence>
<dbReference type="OrthoDB" id="9762795at2"/>
<evidence type="ECO:0000256" key="7">
    <source>
        <dbReference type="SAM" id="Coils"/>
    </source>
</evidence>
<keyword evidence="3 6" id="KW-0378">Hydrolase</keyword>
<dbReference type="InterPro" id="IPR045090">
    <property type="entry name" value="Pept_M3A_M3B"/>
</dbReference>
<dbReference type="PANTHER" id="PTHR11804">
    <property type="entry name" value="PROTEASE M3 THIMET OLIGOPEPTIDASE-RELATED"/>
    <property type="match status" value="1"/>
</dbReference>
<feature type="coiled-coil region" evidence="7">
    <location>
        <begin position="18"/>
        <end position="54"/>
    </location>
</feature>
<evidence type="ECO:0000256" key="1">
    <source>
        <dbReference type="ARBA" id="ARBA00022670"/>
    </source>
</evidence>
<keyword evidence="4 6" id="KW-0862">Zinc</keyword>
<dbReference type="CDD" id="cd09606">
    <property type="entry name" value="M3B_PepF"/>
    <property type="match status" value="1"/>
</dbReference>
<keyword evidence="10" id="KW-1185">Reference proteome</keyword>
<keyword evidence="7" id="KW-0175">Coiled coil</keyword>
<dbReference type="NCBIfam" id="TIGR02289">
    <property type="entry name" value="M3_not_pepF"/>
    <property type="match status" value="1"/>
</dbReference>
<dbReference type="SUPFAM" id="SSF55486">
    <property type="entry name" value="Metalloproteases ('zincins'), catalytic domain"/>
    <property type="match status" value="1"/>
</dbReference>
<evidence type="ECO:0000259" key="8">
    <source>
        <dbReference type="Pfam" id="PF01432"/>
    </source>
</evidence>
<comment type="similarity">
    <text evidence="6">Belongs to the peptidase M3 family.</text>
</comment>
<comment type="cofactor">
    <cofactor evidence="6">
        <name>Zn(2+)</name>
        <dbReference type="ChEBI" id="CHEBI:29105"/>
    </cofactor>
    <text evidence="6">Binds 1 zinc ion.</text>
</comment>
<accession>A0A563W1J7</accession>
<dbReference type="GO" id="GO:0006518">
    <property type="term" value="P:peptide metabolic process"/>
    <property type="evidence" value="ECO:0007669"/>
    <property type="project" value="TreeGrafter"/>
</dbReference>
<evidence type="ECO:0000256" key="3">
    <source>
        <dbReference type="ARBA" id="ARBA00022801"/>
    </source>
</evidence>
<evidence type="ECO:0000313" key="9">
    <source>
        <dbReference type="EMBL" id="VEP17568.1"/>
    </source>
</evidence>
<keyword evidence="5 6" id="KW-0482">Metalloprotease</keyword>
<gene>
    <name evidence="9" type="ORF">H1P_6280002</name>
</gene>
<proteinExistence type="inferred from homology"/>
<dbReference type="Pfam" id="PF01432">
    <property type="entry name" value="Peptidase_M3"/>
    <property type="match status" value="1"/>
</dbReference>
<dbReference type="Proteomes" id="UP000320055">
    <property type="component" value="Unassembled WGS sequence"/>
</dbReference>
<evidence type="ECO:0000256" key="4">
    <source>
        <dbReference type="ARBA" id="ARBA00022833"/>
    </source>
</evidence>
<dbReference type="RefSeq" id="WP_144875937.1">
    <property type="nucleotide sequence ID" value="NZ_LR214362.1"/>
</dbReference>
<organism evidence="9 10">
    <name type="scientific">Hyella patelloides LEGE 07179</name>
    <dbReference type="NCBI Taxonomy" id="945734"/>
    <lineage>
        <taxon>Bacteria</taxon>
        <taxon>Bacillati</taxon>
        <taxon>Cyanobacteriota</taxon>
        <taxon>Cyanophyceae</taxon>
        <taxon>Pleurocapsales</taxon>
        <taxon>Hyellaceae</taxon>
        <taxon>Hyella</taxon>
    </lineage>
</organism>
<evidence type="ECO:0000256" key="6">
    <source>
        <dbReference type="RuleBase" id="RU003435"/>
    </source>
</evidence>
<reference evidence="9 10" key="1">
    <citation type="submission" date="2019-01" db="EMBL/GenBank/DDBJ databases">
        <authorList>
            <person name="Brito A."/>
        </authorList>
    </citation>
    <scope>NUCLEOTIDE SEQUENCE [LARGE SCALE GENOMIC DNA]</scope>
    <source>
        <strain evidence="9">1</strain>
    </source>
</reference>
<evidence type="ECO:0000313" key="10">
    <source>
        <dbReference type="Proteomes" id="UP000320055"/>
    </source>
</evidence>
<dbReference type="GO" id="GO:0046872">
    <property type="term" value="F:metal ion binding"/>
    <property type="evidence" value="ECO:0007669"/>
    <property type="project" value="UniProtKB-UniRule"/>
</dbReference>
<dbReference type="InterPro" id="IPR011976">
    <property type="entry name" value="Pept_M3B_oligopep-rel"/>
</dbReference>
<dbReference type="Gene3D" id="1.10.1370.30">
    <property type="match status" value="1"/>
</dbReference>
<dbReference type="GO" id="GO:0004222">
    <property type="term" value="F:metalloendopeptidase activity"/>
    <property type="evidence" value="ECO:0007669"/>
    <property type="project" value="InterPro"/>
</dbReference>
<protein>
    <submittedName>
        <fullName evidence="9">Putative oligoendopeptidase</fullName>
    </submittedName>
</protein>